<dbReference type="InterPro" id="IPR018547">
    <property type="entry name" value="AbiEi_C"/>
</dbReference>
<feature type="domain" description="AbiEi antitoxin C-terminal" evidence="1">
    <location>
        <begin position="91"/>
        <end position="242"/>
    </location>
</feature>
<protein>
    <recommendedName>
        <fullName evidence="1">AbiEi antitoxin C-terminal domain-containing protein</fullName>
    </recommendedName>
</protein>
<evidence type="ECO:0000313" key="2">
    <source>
        <dbReference type="EMBL" id="ORV75497.1"/>
    </source>
</evidence>
<dbReference type="Gene3D" id="3.90.56.20">
    <property type="entry name" value="replication protein C, winged helix domain"/>
    <property type="match status" value="1"/>
</dbReference>
<dbReference type="SUPFAM" id="SSF46785">
    <property type="entry name" value="Winged helix' DNA-binding domain"/>
    <property type="match status" value="1"/>
</dbReference>
<dbReference type="InterPro" id="IPR036390">
    <property type="entry name" value="WH_DNA-bd_sf"/>
</dbReference>
<dbReference type="AlphaFoldDB" id="A0A1X1VZ37"/>
<dbReference type="Pfam" id="PF09407">
    <property type="entry name" value="AbiEi_1"/>
    <property type="match status" value="1"/>
</dbReference>
<reference evidence="2 3" key="1">
    <citation type="submission" date="2016-01" db="EMBL/GenBank/DDBJ databases">
        <title>The new phylogeny of the genus Mycobacterium.</title>
        <authorList>
            <person name="Tarcisio F."/>
            <person name="Conor M."/>
            <person name="Antonella G."/>
            <person name="Elisabetta G."/>
            <person name="Giulia F.S."/>
            <person name="Sara T."/>
            <person name="Anna F."/>
            <person name="Clotilde B."/>
            <person name="Roberto B."/>
            <person name="Veronica D.S."/>
            <person name="Fabio R."/>
            <person name="Monica P."/>
            <person name="Olivier J."/>
            <person name="Enrico T."/>
            <person name="Nicola S."/>
        </authorList>
    </citation>
    <scope>NUCLEOTIDE SEQUENCE [LARGE SCALE GENOMIC DNA]</scope>
    <source>
        <strain evidence="2 3">DSM 43505</strain>
    </source>
</reference>
<dbReference type="EMBL" id="LQOX01000046">
    <property type="protein sequence ID" value="ORV75497.1"/>
    <property type="molecule type" value="Genomic_DNA"/>
</dbReference>
<name>A0A1X1VZ37_MYCGS</name>
<evidence type="ECO:0000313" key="3">
    <source>
        <dbReference type="Proteomes" id="UP000193738"/>
    </source>
</evidence>
<proteinExistence type="predicted"/>
<keyword evidence="3" id="KW-1185">Reference proteome</keyword>
<organism evidence="2 3">
    <name type="scientific">Mycobacterium gastri</name>
    <dbReference type="NCBI Taxonomy" id="1777"/>
    <lineage>
        <taxon>Bacteria</taxon>
        <taxon>Bacillati</taxon>
        <taxon>Actinomycetota</taxon>
        <taxon>Actinomycetes</taxon>
        <taxon>Mycobacteriales</taxon>
        <taxon>Mycobacteriaceae</taxon>
        <taxon>Mycobacterium</taxon>
    </lineage>
</organism>
<accession>A0A1X1VZ37</accession>
<dbReference type="SUPFAM" id="SSF160887">
    <property type="entry name" value="Rv2827c C-terminal domain-like"/>
    <property type="match status" value="1"/>
</dbReference>
<comment type="caution">
    <text evidence="2">The sequence shown here is derived from an EMBL/GenBank/DDBJ whole genome shotgun (WGS) entry which is preliminary data.</text>
</comment>
<evidence type="ECO:0000259" key="1">
    <source>
        <dbReference type="Pfam" id="PF09407"/>
    </source>
</evidence>
<gene>
    <name evidence="2" type="ORF">AWC07_01880</name>
</gene>
<dbReference type="RefSeq" id="WP_036417137.1">
    <property type="nucleotide sequence ID" value="NZ_LQOX01000046.1"/>
</dbReference>
<dbReference type="Proteomes" id="UP000193738">
    <property type="component" value="Unassembled WGS sequence"/>
</dbReference>
<sequence>MKISPHGATSPVGADRRIPRWASAVIAGLARDRPIVVTTEDLALRLAEANSERDVDSAIRDLRRLGWLVGLPVHGTWAFIPPGEAAVSDPYLPVRAWLARDHDAGCMLAGAAAAWHLGYLDRQPQGRVSVWLPAEKRLPDGLRKYVSIVKISWNIQDTAQLAPSTALLLRRRLDIVSWATGLPAFGPEALLVQLAARPSSFGPWADIVSHLDVLAGDCVDDRLLPLLSGQSMSTWQRASYLIAVAGDPERGAALLAKNQMKMTSVVQFTHPRIHANRGPKGVWVPEYQLVDDLVAPLLSVVGKA</sequence>